<keyword evidence="3" id="KW-1185">Reference proteome</keyword>
<protein>
    <submittedName>
        <fullName evidence="2">Uncharacterized protein</fullName>
    </submittedName>
</protein>
<dbReference type="EMBL" id="JADCUA010000004">
    <property type="protein sequence ID" value="KAH9841158.1"/>
    <property type="molecule type" value="Genomic_DNA"/>
</dbReference>
<feature type="region of interest" description="Disordered" evidence="1">
    <location>
        <begin position="137"/>
        <end position="156"/>
    </location>
</feature>
<dbReference type="GeneID" id="72000495"/>
<sequence length="170" mass="19140">ILNTAKKYNVSFAAIKLDRRVKLALPIWYHLGATKHLRRLNNNPSGACLRDTHGVTYVADLLKLTRRPCLLAALTMSNDFVPRDCTCQACEDDRAAGCRAPTRCCKAAVTLLDQVRPKWNPELDRTPDGLTLTKRRMSANKRARQEKGPTTFNPSITERGEVDEAFRVFV</sequence>
<evidence type="ECO:0000313" key="2">
    <source>
        <dbReference type="EMBL" id="KAH9841158.1"/>
    </source>
</evidence>
<accession>A0ABQ8KRA2</accession>
<dbReference type="Proteomes" id="UP000814176">
    <property type="component" value="Unassembled WGS sequence"/>
</dbReference>
<proteinExistence type="predicted"/>
<comment type="caution">
    <text evidence="2">The sequence shown here is derived from an EMBL/GenBank/DDBJ whole genome shotgun (WGS) entry which is preliminary data.</text>
</comment>
<feature type="non-terminal residue" evidence="2">
    <location>
        <position position="1"/>
    </location>
</feature>
<name>A0ABQ8KRA2_9APHY</name>
<organism evidence="2 3">
    <name type="scientific">Rhodofomes roseus</name>
    <dbReference type="NCBI Taxonomy" id="34475"/>
    <lineage>
        <taxon>Eukaryota</taxon>
        <taxon>Fungi</taxon>
        <taxon>Dikarya</taxon>
        <taxon>Basidiomycota</taxon>
        <taxon>Agaricomycotina</taxon>
        <taxon>Agaricomycetes</taxon>
        <taxon>Polyporales</taxon>
        <taxon>Rhodofomes</taxon>
    </lineage>
</organism>
<reference evidence="2 3" key="1">
    <citation type="journal article" date="2021" name="Environ. Microbiol.">
        <title>Gene family expansions and transcriptome signatures uncover fungal adaptations to wood decay.</title>
        <authorList>
            <person name="Hage H."/>
            <person name="Miyauchi S."/>
            <person name="Viragh M."/>
            <person name="Drula E."/>
            <person name="Min B."/>
            <person name="Chaduli D."/>
            <person name="Navarro D."/>
            <person name="Favel A."/>
            <person name="Norest M."/>
            <person name="Lesage-Meessen L."/>
            <person name="Balint B."/>
            <person name="Merenyi Z."/>
            <person name="de Eugenio L."/>
            <person name="Morin E."/>
            <person name="Martinez A.T."/>
            <person name="Baldrian P."/>
            <person name="Stursova M."/>
            <person name="Martinez M.J."/>
            <person name="Novotny C."/>
            <person name="Magnuson J.K."/>
            <person name="Spatafora J.W."/>
            <person name="Maurice S."/>
            <person name="Pangilinan J."/>
            <person name="Andreopoulos W."/>
            <person name="LaButti K."/>
            <person name="Hundley H."/>
            <person name="Na H."/>
            <person name="Kuo A."/>
            <person name="Barry K."/>
            <person name="Lipzen A."/>
            <person name="Henrissat B."/>
            <person name="Riley R."/>
            <person name="Ahrendt S."/>
            <person name="Nagy L.G."/>
            <person name="Grigoriev I.V."/>
            <person name="Martin F."/>
            <person name="Rosso M.N."/>
        </authorList>
    </citation>
    <scope>NUCLEOTIDE SEQUENCE [LARGE SCALE GENOMIC DNA]</scope>
    <source>
        <strain evidence="2 3">CIRM-BRFM 1785</strain>
    </source>
</reference>
<evidence type="ECO:0000256" key="1">
    <source>
        <dbReference type="SAM" id="MobiDB-lite"/>
    </source>
</evidence>
<evidence type="ECO:0000313" key="3">
    <source>
        <dbReference type="Proteomes" id="UP000814176"/>
    </source>
</evidence>
<dbReference type="RefSeq" id="XP_047782624.1">
    <property type="nucleotide sequence ID" value="XM_047919763.1"/>
</dbReference>
<gene>
    <name evidence="2" type="ORF">C8Q71DRAFT_682287</name>
</gene>
<feature type="non-terminal residue" evidence="2">
    <location>
        <position position="170"/>
    </location>
</feature>